<feature type="non-terminal residue" evidence="1">
    <location>
        <position position="52"/>
    </location>
</feature>
<dbReference type="STRING" id="436010.A0A166EF64"/>
<sequence length="52" mass="5817">MFLGIEVGMVGAIRRIPFWNRLFGKETLKSNGRHPPETQLYMGQVGGILRSG</sequence>
<accession>A0A166EF64</accession>
<reference evidence="1 2" key="1">
    <citation type="journal article" date="2016" name="Mol. Biol. Evol.">
        <title>Comparative Genomics of Early-Diverging Mushroom-Forming Fungi Provides Insights into the Origins of Lignocellulose Decay Capabilities.</title>
        <authorList>
            <person name="Nagy L.G."/>
            <person name="Riley R."/>
            <person name="Tritt A."/>
            <person name="Adam C."/>
            <person name="Daum C."/>
            <person name="Floudas D."/>
            <person name="Sun H."/>
            <person name="Yadav J.S."/>
            <person name="Pangilinan J."/>
            <person name="Larsson K.H."/>
            <person name="Matsuura K."/>
            <person name="Barry K."/>
            <person name="Labutti K."/>
            <person name="Kuo R."/>
            <person name="Ohm R.A."/>
            <person name="Bhattacharya S.S."/>
            <person name="Shirouzu T."/>
            <person name="Yoshinaga Y."/>
            <person name="Martin F.M."/>
            <person name="Grigoriev I.V."/>
            <person name="Hibbett D.S."/>
        </authorList>
    </citation>
    <scope>NUCLEOTIDE SEQUENCE [LARGE SCALE GENOMIC DNA]</scope>
    <source>
        <strain evidence="1 2">CBS 109695</strain>
    </source>
</reference>
<gene>
    <name evidence="1" type="ORF">FIBSPDRAFT_866830</name>
</gene>
<protein>
    <submittedName>
        <fullName evidence="1">Uncharacterized protein</fullName>
    </submittedName>
</protein>
<keyword evidence="2" id="KW-1185">Reference proteome</keyword>
<dbReference type="EMBL" id="KV417601">
    <property type="protein sequence ID" value="KZP15700.1"/>
    <property type="molecule type" value="Genomic_DNA"/>
</dbReference>
<evidence type="ECO:0000313" key="1">
    <source>
        <dbReference type="EMBL" id="KZP15700.1"/>
    </source>
</evidence>
<evidence type="ECO:0000313" key="2">
    <source>
        <dbReference type="Proteomes" id="UP000076532"/>
    </source>
</evidence>
<dbReference type="OrthoDB" id="3561359at2759"/>
<organism evidence="1 2">
    <name type="scientific">Athelia psychrophila</name>
    <dbReference type="NCBI Taxonomy" id="1759441"/>
    <lineage>
        <taxon>Eukaryota</taxon>
        <taxon>Fungi</taxon>
        <taxon>Dikarya</taxon>
        <taxon>Basidiomycota</taxon>
        <taxon>Agaricomycotina</taxon>
        <taxon>Agaricomycetes</taxon>
        <taxon>Agaricomycetidae</taxon>
        <taxon>Atheliales</taxon>
        <taxon>Atheliaceae</taxon>
        <taxon>Athelia</taxon>
    </lineage>
</organism>
<proteinExistence type="predicted"/>
<name>A0A166EF64_9AGAM</name>
<dbReference type="Proteomes" id="UP000076532">
    <property type="component" value="Unassembled WGS sequence"/>
</dbReference>
<dbReference type="AlphaFoldDB" id="A0A166EF64"/>